<feature type="region of interest" description="Disordered" evidence="1">
    <location>
        <begin position="38"/>
        <end position="132"/>
    </location>
</feature>
<feature type="compositionally biased region" description="Basic residues" evidence="1">
    <location>
        <begin position="96"/>
        <end position="132"/>
    </location>
</feature>
<organism evidence="2">
    <name type="scientific">viral metagenome</name>
    <dbReference type="NCBI Taxonomy" id="1070528"/>
    <lineage>
        <taxon>unclassified sequences</taxon>
        <taxon>metagenomes</taxon>
        <taxon>organismal metagenomes</taxon>
    </lineage>
</organism>
<accession>A0A6C0ITU6</accession>
<evidence type="ECO:0000256" key="1">
    <source>
        <dbReference type="SAM" id="MobiDB-lite"/>
    </source>
</evidence>
<protein>
    <submittedName>
        <fullName evidence="2">Uncharacterized protein</fullName>
    </submittedName>
</protein>
<dbReference type="EMBL" id="MN740249">
    <property type="protein sequence ID" value="QHT95990.1"/>
    <property type="molecule type" value="Genomic_DNA"/>
</dbReference>
<dbReference type="AlphaFoldDB" id="A0A6C0ITU6"/>
<sequence>MSQQGGKVNKSLKAWVAFVKKVQREEKLSYKDAIHRAKVRKDKGEKWMSGGAVPTTPGESTSNEETIDETVEITPDSEVFSEEVSGSDGQNIAGGRRTRRRSKSRSRGRGRGRTARRSRSARRSRGRGRARY</sequence>
<evidence type="ECO:0000313" key="2">
    <source>
        <dbReference type="EMBL" id="QHT95990.1"/>
    </source>
</evidence>
<reference evidence="2" key="1">
    <citation type="journal article" date="2020" name="Nature">
        <title>Giant virus diversity and host interactions through global metagenomics.</title>
        <authorList>
            <person name="Schulz F."/>
            <person name="Roux S."/>
            <person name="Paez-Espino D."/>
            <person name="Jungbluth S."/>
            <person name="Walsh D.A."/>
            <person name="Denef V.J."/>
            <person name="McMahon K.D."/>
            <person name="Konstantinidis K.T."/>
            <person name="Eloe-Fadrosh E.A."/>
            <person name="Kyrpides N.C."/>
            <person name="Woyke T."/>
        </authorList>
    </citation>
    <scope>NUCLEOTIDE SEQUENCE</scope>
    <source>
        <strain evidence="2">GVMAG-M-3300024301-20</strain>
    </source>
</reference>
<name>A0A6C0ITU6_9ZZZZ</name>
<proteinExistence type="predicted"/>